<dbReference type="AlphaFoldDB" id="A0A918EPR5"/>
<keyword evidence="2" id="KW-1185">Reference proteome</keyword>
<protein>
    <submittedName>
        <fullName evidence="1">Uncharacterized protein</fullName>
    </submittedName>
</protein>
<accession>A0A918EPR5</accession>
<dbReference type="EMBL" id="BMQK01000002">
    <property type="protein sequence ID" value="GGQ43949.1"/>
    <property type="molecule type" value="Genomic_DNA"/>
</dbReference>
<evidence type="ECO:0000313" key="2">
    <source>
        <dbReference type="Proteomes" id="UP000620156"/>
    </source>
</evidence>
<comment type="caution">
    <text evidence="1">The sequence shown here is derived from an EMBL/GenBank/DDBJ whole genome shotgun (WGS) entry which is preliminary data.</text>
</comment>
<name>A0A918EPR5_9ACTN</name>
<proteinExistence type="predicted"/>
<sequence length="60" mass="6219">MPIPTAAAGTGPRRPMFLAVMSTPDRALAVSQCDGAAPVGWEAEEEAHRGYRGSHGGAVR</sequence>
<gene>
    <name evidence="1" type="ORF">GCM10010145_10720</name>
</gene>
<dbReference type="Proteomes" id="UP000620156">
    <property type="component" value="Unassembled WGS sequence"/>
</dbReference>
<evidence type="ECO:0000313" key="1">
    <source>
        <dbReference type="EMBL" id="GGQ43949.1"/>
    </source>
</evidence>
<reference evidence="1" key="2">
    <citation type="submission" date="2020-09" db="EMBL/GenBank/DDBJ databases">
        <authorList>
            <person name="Sun Q."/>
            <person name="Ohkuma M."/>
        </authorList>
    </citation>
    <scope>NUCLEOTIDE SEQUENCE</scope>
    <source>
        <strain evidence="1">JCM 3131</strain>
    </source>
</reference>
<reference evidence="1" key="1">
    <citation type="journal article" date="2014" name="Int. J. Syst. Evol. Microbiol.">
        <title>Complete genome sequence of Corynebacterium casei LMG S-19264T (=DSM 44701T), isolated from a smear-ripened cheese.</title>
        <authorList>
            <consortium name="US DOE Joint Genome Institute (JGI-PGF)"/>
            <person name="Walter F."/>
            <person name="Albersmeier A."/>
            <person name="Kalinowski J."/>
            <person name="Ruckert C."/>
        </authorList>
    </citation>
    <scope>NUCLEOTIDE SEQUENCE</scope>
    <source>
        <strain evidence="1">JCM 3131</strain>
    </source>
</reference>
<organism evidence="1 2">
    <name type="scientific">Streptomyces ruber</name>
    <dbReference type="NCBI Taxonomy" id="83378"/>
    <lineage>
        <taxon>Bacteria</taxon>
        <taxon>Bacillati</taxon>
        <taxon>Actinomycetota</taxon>
        <taxon>Actinomycetes</taxon>
        <taxon>Kitasatosporales</taxon>
        <taxon>Streptomycetaceae</taxon>
        <taxon>Streptomyces</taxon>
    </lineage>
</organism>